<protein>
    <submittedName>
        <fullName evidence="4">BgTH12-05358</fullName>
    </submittedName>
</protein>
<evidence type="ECO:0000259" key="3">
    <source>
        <dbReference type="PROSITE" id="PS50018"/>
    </source>
</evidence>
<dbReference type="InterPro" id="IPR023152">
    <property type="entry name" value="RasGAP_CS"/>
</dbReference>
<organism evidence="4 5">
    <name type="scientific">Blumeria graminis f. sp. triticale</name>
    <dbReference type="NCBI Taxonomy" id="1689686"/>
    <lineage>
        <taxon>Eukaryota</taxon>
        <taxon>Fungi</taxon>
        <taxon>Dikarya</taxon>
        <taxon>Ascomycota</taxon>
        <taxon>Pezizomycotina</taxon>
        <taxon>Leotiomycetes</taxon>
        <taxon>Erysiphales</taxon>
        <taxon>Erysiphaceae</taxon>
        <taxon>Blumeria</taxon>
    </lineage>
</organism>
<dbReference type="PANTHER" id="PTHR10194">
    <property type="entry name" value="RAS GTPASE-ACTIVATING PROTEINS"/>
    <property type="match status" value="1"/>
</dbReference>
<dbReference type="InterPro" id="IPR054071">
    <property type="entry name" value="PH_NF1"/>
</dbReference>
<feature type="domain" description="Ras-GAP" evidence="3">
    <location>
        <begin position="1249"/>
        <end position="1419"/>
    </location>
</feature>
<comment type="caution">
    <text evidence="4">The sequence shown here is derived from an EMBL/GenBank/DDBJ whole genome shotgun (WGS) entry which is preliminary data.</text>
</comment>
<accession>A0A9W4D241</accession>
<gene>
    <name evidence="4" type="ORF">BGTH12_LOCUS4126</name>
</gene>
<keyword evidence="1" id="KW-0343">GTPase activation</keyword>
<evidence type="ECO:0000256" key="1">
    <source>
        <dbReference type="ARBA" id="ARBA00022468"/>
    </source>
</evidence>
<dbReference type="InterPro" id="IPR001936">
    <property type="entry name" value="RasGAP_dom"/>
</dbReference>
<dbReference type="Pfam" id="PF00616">
    <property type="entry name" value="RasGAP"/>
    <property type="match status" value="2"/>
</dbReference>
<dbReference type="Pfam" id="PF13716">
    <property type="entry name" value="CRAL_TRIO_2"/>
    <property type="match status" value="1"/>
</dbReference>
<dbReference type="InterPro" id="IPR001251">
    <property type="entry name" value="CRAL-TRIO_dom"/>
</dbReference>
<proteinExistence type="predicted"/>
<dbReference type="SMART" id="SM00323">
    <property type="entry name" value="RasGAP"/>
    <property type="match status" value="1"/>
</dbReference>
<dbReference type="PANTHER" id="PTHR10194:SF142">
    <property type="entry name" value="NEUROFIBROMIN"/>
    <property type="match status" value="1"/>
</dbReference>
<evidence type="ECO:0000313" key="5">
    <source>
        <dbReference type="Proteomes" id="UP000683417"/>
    </source>
</evidence>
<dbReference type="PROSITE" id="PS00509">
    <property type="entry name" value="RAS_GTPASE_ACTIV_1"/>
    <property type="match status" value="1"/>
</dbReference>
<dbReference type="Proteomes" id="UP000683417">
    <property type="component" value="Unassembled WGS sequence"/>
</dbReference>
<dbReference type="CDD" id="cd05392">
    <property type="entry name" value="RasGAP_Neurofibromin_like"/>
    <property type="match status" value="1"/>
</dbReference>
<reference evidence="4" key="1">
    <citation type="submission" date="2020-10" db="EMBL/GenBank/DDBJ databases">
        <authorList>
            <person name="Muller C M."/>
        </authorList>
    </citation>
    <scope>NUCLEOTIDE SEQUENCE</scope>
    <source>
        <strain evidence="4">THUN-12</strain>
    </source>
</reference>
<dbReference type="Pfam" id="PF21877">
    <property type="entry name" value="PH_NF1"/>
    <property type="match status" value="1"/>
</dbReference>
<dbReference type="GO" id="GO:0007165">
    <property type="term" value="P:signal transduction"/>
    <property type="evidence" value="ECO:0007669"/>
    <property type="project" value="UniProtKB-ARBA"/>
</dbReference>
<dbReference type="EMBL" id="CAJHIT010000006">
    <property type="protein sequence ID" value="CAD6502768.1"/>
    <property type="molecule type" value="Genomic_DNA"/>
</dbReference>
<dbReference type="PROSITE" id="PS50018">
    <property type="entry name" value="RAS_GTPASE_ACTIV_2"/>
    <property type="match status" value="1"/>
</dbReference>
<evidence type="ECO:0000256" key="2">
    <source>
        <dbReference type="ARBA" id="ARBA00022553"/>
    </source>
</evidence>
<name>A0A9W4D241_BLUGR</name>
<sequence length="2600" mass="292775">MPDTLKIMSGDSGLVVTLLDRLTARLPHRTGSSLHEFSREEVVILTRATLVSISASCIGIVINTLVQVLEDLSKNYHKIQSHPIHVVHSELYVLELLAECCTMHWASMNPPDSCDSGSKEIETLESKASSKLPAASLQNIRKKAYRVTPTSKRHPPCSLGDDLVRRLLNIVKIFTRSNPDGLTLPAENILDENLHVHVDMYGTECKISSYDNLNDMDVTKLLQESESAVQAYMRDILEYASFFNWPCALEYFKNALQQAAYHASSGILPAGSAAEEEKNIIDSMRLASSYWVDSRKLSIMIQETCGIFLHLPKSFQISLAIMLPLLISRWLENNPEEFVDLHERHQRLDGGAETLFDMTNTTFDGNRRKIYLHPFQTSLIFLLPEVFEVASNMRELKSGSISKKVSFLETLRKSLRNKNENAIYCLTCILRVARHFPVNSDAALLSFALDVQEEVREAVFKRYINIDNTLMTATFITLAHLNFEDCLENLVPLCLVVNAPPEFKVVVLSACWHFSKLLNAEDYQPLFIKASGFIRTQLKYFVTRKADVSHEEQTKAGKSTDGNVSMDIVYNIMRFLNTSPLTLFIDSPPMGPEWRSHFEEIFNLFTPFLVSEDERIRNFAHAISLKLMGDGTRSIWKRSKGFGTEMLRCNFWKSSRRPCSLLRRHVKTKAKKTNIFGTRSLVLITESEQLESRCDKKAGLAFIHGYLEIRLALLKSVKELLQITEDVPERVAATTKLETVLLVCLCSPDISVCQLGTKCLSLFCEETRLVDEAAWQSKRLLPKLNNIDIFTEISTRDFRFTGLVAFQKRVRGLLRQIQQPTSGILRAWEIAFDSWLKISKQIFSEIPENMEENILVEWRNYSGFLASLGGACISDLASTSDDVNLAGLNWIDKPLRDTNNAALLTRYMEQSVRLLSSNNVRIRETTRESLSTELASSLYLPLFHTLESELCVLFDNSRANQILTAESRVIFAEQAAATLKSIVDRMGVPSENNGALSIDVGVLTLNFAKFLDDLSHGAGVSRVKIKICQLCETITQKEELLNLRHDVRIRNQLLEVIFNWITRPSSPKEPSMGGSIRADDALRLQRDLNKASLKALADLTYRLPLQPADGQTDADISDLKSQMFHTYFNRFLSLLSYDFTEKGKNDLRLATVISGDSTAIPELIISALSNLLSANIDIGLKYSLGIGYHENLGIRTAFVKVLCNLLIQGTEFNNLSDASMNEKYDELLKLLLGDVASTIALCDACPSTEVDEMTISILNIFDSRGLGFDLLEALIEHEVDETENEAELLRRNCVTTKMLSIYSRWKGATYLKVTLQKVLKRLVLTSQDLDFELDPARTTSVEELQKNALQLRIVAKISSAVMKRFPEAKFTAVGAFIFLRFFCPAIVAPDSEGLIDSPPSKEMRRGLLLIAKVIQNLANNVLFGAKESYMYPLNDFLTQNIYRVTTFLREISVPSNVKEISLDSEPFDFGACVALHRFLYENWDHVRQKIVLQERKRTTCSPAEINKEKVPILQILRKLIANLGPPPMDVSWNRPGISLNTPPSYSRFQHFMLQNAGRNTEFIETNRAIYDGGESKDGLPIICIILRNIDAENIDYDLLLFGYLKIASRMWHRNFGILVDATCYNGQNEPQDKLFQKLNLLTPSELLKQLSRMYVYNMNSVFRKCFRRILRLSAKTENCAFHPKNIKYHLISNLQDLQVYFHLSQLHLPKETISVVTDTRYVFQPITRLSRTRGKIEVVIKVGSQFVQVTTINKQDIVPGLRLQANLNDIFPLSEIDEASTSIQTDDDSAFGLRTENGKIAMYFVSPRKHEVLQAIKGTKGKQGKELRRSKSFERLLRPQDVPGTLLNIALMNMSSTDEVLRLASYNLLGALCRAFKFSPSSNFVSAKDLCVPINPSHFIVSISQRLAQSEPQLTADFLTEFFVGWGSFPNSQRPLSLAYMAPWLHGLRSSLIPCDSDGDKTRDKVASIFRKLIDIAMSDLTLSTTLEQCVWPALSQDETYVDIFLDEIAKIALGFGSEDGRTEILASIISSFDTITVRGKLLSRLRKALGRSSLRPTRNLPDNSVWPEICVLLRFCLSTSFDSGVQSQLYLPELFHIITMLANTGSADFRSTVHRLLINTIHAMCSAFELEESKLVRLRALLLSLSEPQSSSLFNISPRDSVSVAASQEFGISTLLATESLAVLLAEVSTIAAPSIDMSNAWRSRWMSLVASTAFQNNPSIQPRAFTVIGCLARENVDDDFLYQVLVALRSSIFRFVEDNECEMLIAIVTALTKMIDKLPSGSRYGLQFFWLALSLVRLVPLALFNYIAPFLDAALNNISSTGKLKGGRMVTTLLQGRMLLGDTALQLDNLYGIHFNLENFHFAVCASLVKGLSDSVTRAAAIRVLQTFLEVTTSSMVDETKALKDQACMPYLGLLISRAMTSDEMKESLWLAGFSMPGEDYNQVEITDFIDFDAMKDKELLLNASIGIVDFNYLENVVRNRCLIWLKKIAMKRPAVILYLCGRVTRILDDILISCQNAATLESAHQLLRCLTSNAKFNSVDTTEMLQEVLDGIGFGGLWRSSTFHIANENGRQCTALTDRLIEVCLQTMHFSPIIEMY</sequence>
<keyword evidence="2" id="KW-0597">Phosphoprotein</keyword>
<evidence type="ECO:0000313" key="4">
    <source>
        <dbReference type="EMBL" id="CAD6502768.1"/>
    </source>
</evidence>
<dbReference type="InterPro" id="IPR039360">
    <property type="entry name" value="Ras_GTPase"/>
</dbReference>
<dbReference type="GO" id="GO:0005096">
    <property type="term" value="F:GTPase activator activity"/>
    <property type="evidence" value="ECO:0007669"/>
    <property type="project" value="UniProtKB-KW"/>
</dbReference>